<dbReference type="RefSeq" id="XP_033593978.1">
    <property type="nucleotide sequence ID" value="XM_033730449.1"/>
</dbReference>
<organism evidence="6 7">
    <name type="scientific">Neohortaea acidophila</name>
    <dbReference type="NCBI Taxonomy" id="245834"/>
    <lineage>
        <taxon>Eukaryota</taxon>
        <taxon>Fungi</taxon>
        <taxon>Dikarya</taxon>
        <taxon>Ascomycota</taxon>
        <taxon>Pezizomycotina</taxon>
        <taxon>Dothideomycetes</taxon>
        <taxon>Dothideomycetidae</taxon>
        <taxon>Mycosphaerellales</taxon>
        <taxon>Teratosphaeriaceae</taxon>
        <taxon>Neohortaea</taxon>
    </lineage>
</organism>
<dbReference type="AlphaFoldDB" id="A0A6A6Q5U3"/>
<dbReference type="GO" id="GO:0016787">
    <property type="term" value="F:hydrolase activity"/>
    <property type="evidence" value="ECO:0007669"/>
    <property type="project" value="UniProtKB-KW"/>
</dbReference>
<dbReference type="InterPro" id="IPR036866">
    <property type="entry name" value="RibonucZ/Hydroxyglut_hydro"/>
</dbReference>
<dbReference type="GeneID" id="54471451"/>
<evidence type="ECO:0000256" key="4">
    <source>
        <dbReference type="ARBA" id="ARBA00022833"/>
    </source>
</evidence>
<keyword evidence="7" id="KW-1185">Reference proteome</keyword>
<accession>A0A6A6Q5U3</accession>
<evidence type="ECO:0000256" key="1">
    <source>
        <dbReference type="ARBA" id="ARBA00007749"/>
    </source>
</evidence>
<dbReference type="Pfam" id="PF00753">
    <property type="entry name" value="Lactamase_B"/>
    <property type="match status" value="1"/>
</dbReference>
<evidence type="ECO:0000313" key="6">
    <source>
        <dbReference type="EMBL" id="KAF2487409.1"/>
    </source>
</evidence>
<dbReference type="InterPro" id="IPR001279">
    <property type="entry name" value="Metallo-B-lactamas"/>
</dbReference>
<dbReference type="EMBL" id="MU001631">
    <property type="protein sequence ID" value="KAF2487409.1"/>
    <property type="molecule type" value="Genomic_DNA"/>
</dbReference>
<dbReference type="GO" id="GO:0046872">
    <property type="term" value="F:metal ion binding"/>
    <property type="evidence" value="ECO:0007669"/>
    <property type="project" value="UniProtKB-KW"/>
</dbReference>
<name>A0A6A6Q5U3_9PEZI</name>
<evidence type="ECO:0000256" key="2">
    <source>
        <dbReference type="ARBA" id="ARBA00022723"/>
    </source>
</evidence>
<dbReference type="SUPFAM" id="SSF56281">
    <property type="entry name" value="Metallo-hydrolase/oxidoreductase"/>
    <property type="match status" value="1"/>
</dbReference>
<protein>
    <submittedName>
        <fullName evidence="6">Beta-lactamase-like protein</fullName>
    </submittedName>
</protein>
<keyword evidence="4" id="KW-0862">Zinc</keyword>
<feature type="domain" description="Metallo-beta-lactamase" evidence="5">
    <location>
        <begin position="45"/>
        <end position="262"/>
    </location>
</feature>
<sequence length="388" mass="43197">MATLVIPKSDSTVRLRAIDAKCAVSLHTRNFLEPQLVGFETLNLTTVCYLIDHPASGKRILFDCGARKDFENYSPAFKDRLNTIIKGLRIEADVNDILEDAGILLSSIDSIVWSHWHWDHIGAAAKFPRSAEVVVGPGFKDNFMPGYPTNPQAPLLDADFRDRTVNEISFDKSPLRIGNFAAFDFFGDGSFYLLDSPGHAIGHMCGLARTTPTTFVFLGGDICHFPGMFRPGPQAPLPDPVPSAQLDDYFPIPCPCSLFTRHHPLIEPDSKAAKSSSFFEVTSVKPSSYHDREPAMNSIRAMQEFDASPDILVCIAHDPTLLKVLPLLNDSIDDDLNEWKERGFKERLQWGWLNELPRNGKPGRPALVEGAWRDGKKITDFQELKASS</sequence>
<dbReference type="InterPro" id="IPR051013">
    <property type="entry name" value="MBL_superfamily_lactonases"/>
</dbReference>
<dbReference type="PANTHER" id="PTHR42978">
    <property type="entry name" value="QUORUM-QUENCHING LACTONASE YTNP-RELATED-RELATED"/>
    <property type="match status" value="1"/>
</dbReference>
<evidence type="ECO:0000259" key="5">
    <source>
        <dbReference type="SMART" id="SM00849"/>
    </source>
</evidence>
<keyword evidence="2" id="KW-0479">Metal-binding</keyword>
<evidence type="ECO:0000256" key="3">
    <source>
        <dbReference type="ARBA" id="ARBA00022801"/>
    </source>
</evidence>
<comment type="similarity">
    <text evidence="1">Belongs to the metallo-beta-lactamase superfamily.</text>
</comment>
<dbReference type="SMART" id="SM00849">
    <property type="entry name" value="Lactamase_B"/>
    <property type="match status" value="1"/>
</dbReference>
<dbReference type="PANTHER" id="PTHR42978:SF5">
    <property type="entry name" value="METALLO-BETA-LACTAMASE DOMAIN-CONTAINING PROTEIN"/>
    <property type="match status" value="1"/>
</dbReference>
<evidence type="ECO:0000313" key="7">
    <source>
        <dbReference type="Proteomes" id="UP000799767"/>
    </source>
</evidence>
<keyword evidence="3" id="KW-0378">Hydrolase</keyword>
<reference evidence="6" key="1">
    <citation type="journal article" date="2020" name="Stud. Mycol.">
        <title>101 Dothideomycetes genomes: a test case for predicting lifestyles and emergence of pathogens.</title>
        <authorList>
            <person name="Haridas S."/>
            <person name="Albert R."/>
            <person name="Binder M."/>
            <person name="Bloem J."/>
            <person name="Labutti K."/>
            <person name="Salamov A."/>
            <person name="Andreopoulos B."/>
            <person name="Baker S."/>
            <person name="Barry K."/>
            <person name="Bills G."/>
            <person name="Bluhm B."/>
            <person name="Cannon C."/>
            <person name="Castanera R."/>
            <person name="Culley D."/>
            <person name="Daum C."/>
            <person name="Ezra D."/>
            <person name="Gonzalez J."/>
            <person name="Henrissat B."/>
            <person name="Kuo A."/>
            <person name="Liang C."/>
            <person name="Lipzen A."/>
            <person name="Lutzoni F."/>
            <person name="Magnuson J."/>
            <person name="Mondo S."/>
            <person name="Nolan M."/>
            <person name="Ohm R."/>
            <person name="Pangilinan J."/>
            <person name="Park H.-J."/>
            <person name="Ramirez L."/>
            <person name="Alfaro M."/>
            <person name="Sun H."/>
            <person name="Tritt A."/>
            <person name="Yoshinaga Y."/>
            <person name="Zwiers L.-H."/>
            <person name="Turgeon B."/>
            <person name="Goodwin S."/>
            <person name="Spatafora J."/>
            <person name="Crous P."/>
            <person name="Grigoriev I."/>
        </authorList>
    </citation>
    <scope>NUCLEOTIDE SEQUENCE</scope>
    <source>
        <strain evidence="6">CBS 113389</strain>
    </source>
</reference>
<dbReference type="Proteomes" id="UP000799767">
    <property type="component" value="Unassembled WGS sequence"/>
</dbReference>
<dbReference type="Gene3D" id="3.60.15.10">
    <property type="entry name" value="Ribonuclease Z/Hydroxyacylglutathione hydrolase-like"/>
    <property type="match status" value="1"/>
</dbReference>
<gene>
    <name evidence="6" type="ORF">BDY17DRAFT_243565</name>
</gene>
<proteinExistence type="inferred from homology"/>
<dbReference type="CDD" id="cd07730">
    <property type="entry name" value="metallo-hydrolase-like_MBL-fold"/>
    <property type="match status" value="1"/>
</dbReference>
<dbReference type="OrthoDB" id="10250730at2759"/>